<dbReference type="RefSeq" id="WP_394475331.1">
    <property type="nucleotide sequence ID" value="NZ_JBIGHV010000001.1"/>
</dbReference>
<reference evidence="1 2" key="1">
    <citation type="submission" date="2024-08" db="EMBL/GenBank/DDBJ databases">
        <authorList>
            <person name="Lu H."/>
        </authorList>
    </citation>
    <scope>NUCLEOTIDE SEQUENCE [LARGE SCALE GENOMIC DNA]</scope>
    <source>
        <strain evidence="1 2">LYH14W</strain>
    </source>
</reference>
<proteinExistence type="predicted"/>
<accession>A0ABW7EXL1</accession>
<protein>
    <submittedName>
        <fullName evidence="1">Uncharacterized protein</fullName>
    </submittedName>
</protein>
<organism evidence="1 2">
    <name type="scientific">Pelomonas parva</name>
    <dbReference type="NCBI Taxonomy" id="3299032"/>
    <lineage>
        <taxon>Bacteria</taxon>
        <taxon>Pseudomonadati</taxon>
        <taxon>Pseudomonadota</taxon>
        <taxon>Betaproteobacteria</taxon>
        <taxon>Burkholderiales</taxon>
        <taxon>Sphaerotilaceae</taxon>
        <taxon>Roseateles</taxon>
    </lineage>
</organism>
<evidence type="ECO:0000313" key="2">
    <source>
        <dbReference type="Proteomes" id="UP001606210"/>
    </source>
</evidence>
<dbReference type="Proteomes" id="UP001606210">
    <property type="component" value="Unassembled WGS sequence"/>
</dbReference>
<keyword evidence="2" id="KW-1185">Reference proteome</keyword>
<dbReference type="EMBL" id="JBIGHV010000001">
    <property type="protein sequence ID" value="MFG6428401.1"/>
    <property type="molecule type" value="Genomic_DNA"/>
</dbReference>
<gene>
    <name evidence="1" type="ORF">ACG00Y_00660</name>
</gene>
<sequence length="834" mass="90699">MSECFEKVNQAEGSPLSPEELAALEDAIRARTRYVMIRDGLAEPDARLKAGQEVADQVLQAAMVEKRNAVLNAAKRLERVGWVQQHFGNNVALGVESMLVGTQRAKQGARLSVASVQESLKAQYLAGFTHDLEASGHGALFASGAMDRDVAKALYLIRRDGADLSGVPAEAVEMARIVGKWQEVTRLDANRAGAWVGQRDDYITRQSHVPEKVRGGGAEADFQRWADVARQAFDLPQMQALSGAADPDKMLRGLWTNLASGNHLKAAPDDVASGFKGPANIAKKLSQSRSVIFKSADDWFDYNNQFGSGNLRESVLQGLERSAQSTGIMQMLGTNPAAMVNAIKDDLTLAAKDAGNVEAATKLGEAQGKIERYLSAVDGSMNIAGNAMWARRSANVRSWESLSKLGGMLLSQLNDVAVYGSGARYQGRGFFSGMAEAVGGLGRDLSAPERRELAASLGVVLDNMAGELGRVGSFNEAGSMSRVMSTFMKWNGSQWWTSRMRTSAAFGMSHHMALQAGKTFADIGGEYQRVLGLYGIGEAEWNVIRQTSEQHVDGKAYIVPEALRTVDEKALRDYAGAGATEGEIARARREIEDKLRTYYVDQTQTLALEPDAKTRAILLQGTRPGTWTGEFMRFAMQFKSFTGAYMQRILGREFYGRGYEGDSLIGALRNGNGEFQGLARLVAMSTLLGYASMSLKDVAKGKTPRDPTEDGQALKVMLAAMVQGGGAGIYGDFLFGAANRMGSGTIESLAGPTISDAGRVIDLYHRMLEGDDVAARAFTTVLNTTPFMNLFYVRPVLNHMVLYQMQEMLSPGYLRRVQRDMEKQGQEWLIAPQV</sequence>
<name>A0ABW7EXL1_9BURK</name>
<comment type="caution">
    <text evidence="1">The sequence shown here is derived from an EMBL/GenBank/DDBJ whole genome shotgun (WGS) entry which is preliminary data.</text>
</comment>
<evidence type="ECO:0000313" key="1">
    <source>
        <dbReference type="EMBL" id="MFG6428401.1"/>
    </source>
</evidence>